<name>A0A415U131_9FIRM</name>
<sequence>MTIYLSTVRTLFMYVNIIFFTIYIWYCGYCKVFLREQIDDQRNSCKWIHEKIKGVEEKKWLCSAWLNIAVYVVALYYNDLQMRTTTWFFFSGILFAYCETESFKEFSNELKMTIHTTIMVSIIMFCSANDIVTYISNQTGILFLMGLRYIFIKIYQRMKIEYMEYTDLIIALVWTGFLLIFIQKFFFNPELYLLVATCIIFMLKDHIIRTFSKYTAYKATSFMLIEALILTIGIYGGYHLLSIGINPYFWIAVCIIAEYSLFLWETYYFICIIKNQKLNKTTIG</sequence>
<keyword evidence="1" id="KW-0812">Transmembrane</keyword>
<feature type="transmembrane region" description="Helical" evidence="1">
    <location>
        <begin position="138"/>
        <end position="156"/>
    </location>
</feature>
<feature type="transmembrane region" description="Helical" evidence="1">
    <location>
        <begin position="220"/>
        <end position="241"/>
    </location>
</feature>
<evidence type="ECO:0000313" key="3">
    <source>
        <dbReference type="Proteomes" id="UP000283700"/>
    </source>
</evidence>
<feature type="transmembrane region" description="Helical" evidence="1">
    <location>
        <begin position="60"/>
        <end position="78"/>
    </location>
</feature>
<feature type="transmembrane region" description="Helical" evidence="1">
    <location>
        <begin position="191"/>
        <end position="208"/>
    </location>
</feature>
<accession>A0A415U131</accession>
<organism evidence="2 3">
    <name type="scientific">Anaerobutyricum hallii</name>
    <dbReference type="NCBI Taxonomy" id="39488"/>
    <lineage>
        <taxon>Bacteria</taxon>
        <taxon>Bacillati</taxon>
        <taxon>Bacillota</taxon>
        <taxon>Clostridia</taxon>
        <taxon>Lachnospirales</taxon>
        <taxon>Lachnospiraceae</taxon>
        <taxon>Anaerobutyricum</taxon>
    </lineage>
</organism>
<dbReference type="RefSeq" id="WP_118486287.1">
    <property type="nucleotide sequence ID" value="NZ_QRQO01000032.1"/>
</dbReference>
<keyword evidence="1" id="KW-1133">Transmembrane helix</keyword>
<evidence type="ECO:0000313" key="2">
    <source>
        <dbReference type="EMBL" id="RHN11783.1"/>
    </source>
</evidence>
<dbReference type="AlphaFoldDB" id="A0A415U131"/>
<keyword evidence="1" id="KW-0472">Membrane</keyword>
<feature type="transmembrane region" description="Helical" evidence="1">
    <location>
        <begin position="168"/>
        <end position="185"/>
    </location>
</feature>
<feature type="transmembrane region" description="Helical" evidence="1">
    <location>
        <begin position="247"/>
        <end position="270"/>
    </location>
</feature>
<protein>
    <submittedName>
        <fullName evidence="2">Uncharacterized protein</fullName>
    </submittedName>
</protein>
<feature type="transmembrane region" description="Helical" evidence="1">
    <location>
        <begin position="12"/>
        <end position="34"/>
    </location>
</feature>
<proteinExistence type="predicted"/>
<dbReference type="EMBL" id="QRQO01000032">
    <property type="protein sequence ID" value="RHN11783.1"/>
    <property type="molecule type" value="Genomic_DNA"/>
</dbReference>
<comment type="caution">
    <text evidence="2">The sequence shown here is derived from an EMBL/GenBank/DDBJ whole genome shotgun (WGS) entry which is preliminary data.</text>
</comment>
<gene>
    <name evidence="2" type="ORF">DWZ29_11190</name>
</gene>
<reference evidence="2 3" key="1">
    <citation type="submission" date="2018-08" db="EMBL/GenBank/DDBJ databases">
        <title>A genome reference for cultivated species of the human gut microbiota.</title>
        <authorList>
            <person name="Zou Y."/>
            <person name="Xue W."/>
            <person name="Luo G."/>
        </authorList>
    </citation>
    <scope>NUCLEOTIDE SEQUENCE [LARGE SCALE GENOMIC DNA]</scope>
    <source>
        <strain evidence="2 3">AF31-17AC</strain>
    </source>
</reference>
<evidence type="ECO:0000256" key="1">
    <source>
        <dbReference type="SAM" id="Phobius"/>
    </source>
</evidence>
<dbReference type="Proteomes" id="UP000283700">
    <property type="component" value="Unassembled WGS sequence"/>
</dbReference>